<gene>
    <name evidence="2" type="ORF">GOODEAATRI_023965</name>
</gene>
<comment type="caution">
    <text evidence="2">The sequence shown here is derived from an EMBL/GenBank/DDBJ whole genome shotgun (WGS) entry which is preliminary data.</text>
</comment>
<evidence type="ECO:0000256" key="1">
    <source>
        <dbReference type="SAM" id="MobiDB-lite"/>
    </source>
</evidence>
<evidence type="ECO:0000313" key="3">
    <source>
        <dbReference type="Proteomes" id="UP001476798"/>
    </source>
</evidence>
<feature type="region of interest" description="Disordered" evidence="1">
    <location>
        <begin position="67"/>
        <end position="90"/>
    </location>
</feature>
<dbReference type="Proteomes" id="UP001476798">
    <property type="component" value="Unassembled WGS sequence"/>
</dbReference>
<dbReference type="EMBL" id="JAHRIO010032602">
    <property type="protein sequence ID" value="MEQ2169315.1"/>
    <property type="molecule type" value="Genomic_DNA"/>
</dbReference>
<proteinExistence type="predicted"/>
<feature type="compositionally biased region" description="Polar residues" evidence="1">
    <location>
        <begin position="1"/>
        <end position="10"/>
    </location>
</feature>
<keyword evidence="3" id="KW-1185">Reference proteome</keyword>
<protein>
    <submittedName>
        <fullName evidence="2">Uncharacterized protein</fullName>
    </submittedName>
</protein>
<organism evidence="2 3">
    <name type="scientific">Goodea atripinnis</name>
    <dbReference type="NCBI Taxonomy" id="208336"/>
    <lineage>
        <taxon>Eukaryota</taxon>
        <taxon>Metazoa</taxon>
        <taxon>Chordata</taxon>
        <taxon>Craniata</taxon>
        <taxon>Vertebrata</taxon>
        <taxon>Euteleostomi</taxon>
        <taxon>Actinopterygii</taxon>
        <taxon>Neopterygii</taxon>
        <taxon>Teleostei</taxon>
        <taxon>Neoteleostei</taxon>
        <taxon>Acanthomorphata</taxon>
        <taxon>Ovalentaria</taxon>
        <taxon>Atherinomorphae</taxon>
        <taxon>Cyprinodontiformes</taxon>
        <taxon>Goodeidae</taxon>
        <taxon>Goodea</taxon>
    </lineage>
</organism>
<reference evidence="2 3" key="1">
    <citation type="submission" date="2021-06" db="EMBL/GenBank/DDBJ databases">
        <authorList>
            <person name="Palmer J.M."/>
        </authorList>
    </citation>
    <scope>NUCLEOTIDE SEQUENCE [LARGE SCALE GENOMIC DNA]</scope>
    <source>
        <strain evidence="2 3">GA_2019</strain>
        <tissue evidence="2">Muscle</tissue>
    </source>
</reference>
<sequence length="99" mass="11033">MQKTPPQKIQTKVVHGPRRLVSSSASTKSYFQNSFTSTAPYSIRTVWNHPRDLMGIPGADFGNHCTETTGKTPLSNLPKANVVQRKKSDKVRLVKLPQN</sequence>
<feature type="region of interest" description="Disordered" evidence="1">
    <location>
        <begin position="1"/>
        <end position="27"/>
    </location>
</feature>
<evidence type="ECO:0000313" key="2">
    <source>
        <dbReference type="EMBL" id="MEQ2169315.1"/>
    </source>
</evidence>
<name>A0ABV0ND54_9TELE</name>
<accession>A0ABV0ND54</accession>